<organism evidence="2 3">
    <name type="scientific">Symbiobacterium thermophilum (strain DSM 24528 / JCM 14929 / IAM 14863 / T)</name>
    <dbReference type="NCBI Taxonomy" id="292459"/>
    <lineage>
        <taxon>Bacteria</taxon>
        <taxon>Bacillati</taxon>
        <taxon>Bacillota</taxon>
        <taxon>Clostridia</taxon>
        <taxon>Eubacteriales</taxon>
        <taxon>Symbiobacteriaceae</taxon>
        <taxon>Symbiobacterium</taxon>
    </lineage>
</organism>
<dbReference type="HOGENOM" id="CLU_2810899_0_0_9"/>
<accession>Q67L41</accession>
<gene>
    <name evidence="2" type="ordered locus">STH2620</name>
</gene>
<evidence type="ECO:0000313" key="3">
    <source>
        <dbReference type="Proteomes" id="UP000000417"/>
    </source>
</evidence>
<proteinExistence type="predicted"/>
<protein>
    <submittedName>
        <fullName evidence="2">Uncharacterized protein</fullName>
    </submittedName>
</protein>
<dbReference type="AlphaFoldDB" id="Q67L41"/>
<keyword evidence="3" id="KW-1185">Reference proteome</keyword>
<reference evidence="2 3" key="1">
    <citation type="journal article" date="2004" name="Nucleic Acids Res.">
        <title>Genome sequence of Symbiobacterium thermophilum, an uncultivable bacterium that depends on microbial commensalism.</title>
        <authorList>
            <person name="Ueda K."/>
            <person name="Yamashita A."/>
            <person name="Ishikawa J."/>
            <person name="Shimada M."/>
            <person name="Watsuji T."/>
            <person name="Morimura K."/>
            <person name="Ikeda H."/>
            <person name="Hattori M."/>
            <person name="Beppu T."/>
        </authorList>
    </citation>
    <scope>NUCLEOTIDE SEQUENCE [LARGE SCALE GENOMIC DNA]</scope>
    <source>
        <strain evidence="3">T / IAM 14863</strain>
    </source>
</reference>
<sequence length="67" mass="7001">MMAEILILLGLLSIVLLRPTSVEIRRRELQHGYDVFGSALLAAPGNPGREPSGPHRTPAGTAGPSAA</sequence>
<feature type="region of interest" description="Disordered" evidence="1">
    <location>
        <begin position="42"/>
        <end position="67"/>
    </location>
</feature>
<dbReference type="KEGG" id="sth:STH2620"/>
<dbReference type="Proteomes" id="UP000000417">
    <property type="component" value="Chromosome"/>
</dbReference>
<evidence type="ECO:0000313" key="2">
    <source>
        <dbReference type="EMBL" id="BAD41605.1"/>
    </source>
</evidence>
<evidence type="ECO:0000256" key="1">
    <source>
        <dbReference type="SAM" id="MobiDB-lite"/>
    </source>
</evidence>
<name>Q67L41_SYMTH</name>
<dbReference type="EMBL" id="AP006840">
    <property type="protein sequence ID" value="BAD41605.1"/>
    <property type="molecule type" value="Genomic_DNA"/>
</dbReference>